<keyword evidence="1" id="KW-1133">Transmembrane helix</keyword>
<keyword evidence="1" id="KW-0812">Transmembrane</keyword>
<keyword evidence="1" id="KW-0472">Membrane</keyword>
<accession>A0A6N2AR48</accession>
<proteinExistence type="predicted"/>
<organism evidence="2">
    <name type="scientific">Solanum chilense</name>
    <name type="common">Tomato</name>
    <name type="synonym">Lycopersicon chilense</name>
    <dbReference type="NCBI Taxonomy" id="4083"/>
    <lineage>
        <taxon>Eukaryota</taxon>
        <taxon>Viridiplantae</taxon>
        <taxon>Streptophyta</taxon>
        <taxon>Embryophyta</taxon>
        <taxon>Tracheophyta</taxon>
        <taxon>Spermatophyta</taxon>
        <taxon>Magnoliopsida</taxon>
        <taxon>eudicotyledons</taxon>
        <taxon>Gunneridae</taxon>
        <taxon>Pentapetalae</taxon>
        <taxon>asterids</taxon>
        <taxon>lamiids</taxon>
        <taxon>Solanales</taxon>
        <taxon>Solanaceae</taxon>
        <taxon>Solanoideae</taxon>
        <taxon>Solaneae</taxon>
        <taxon>Solanum</taxon>
        <taxon>Solanum subgen. Lycopersicon</taxon>
    </lineage>
</organism>
<name>A0A6N2AR48_SOLCI</name>
<comment type="caution">
    <text evidence="2">The sequence shown here is derived from an EMBL/GenBank/DDBJ whole genome shotgun (WGS) entry which is preliminary data.</text>
</comment>
<evidence type="ECO:0000313" key="2">
    <source>
        <dbReference type="EMBL" id="TMW83631.1"/>
    </source>
</evidence>
<gene>
    <name evidence="2" type="ORF">EJD97_001143</name>
</gene>
<feature type="transmembrane region" description="Helical" evidence="1">
    <location>
        <begin position="65"/>
        <end position="89"/>
    </location>
</feature>
<sequence>MEGYIAFLNAELAIVADRKKKIEVEIAALKEAENKRYATLQDKPTFLLNQERYFLHVLQAVKMELIMNVMIMIRVIGIVMVIRGTYICLTF</sequence>
<dbReference type="AlphaFoldDB" id="A0A6N2AR48"/>
<protein>
    <submittedName>
        <fullName evidence="2">Uncharacterized protein</fullName>
    </submittedName>
</protein>
<reference evidence="2" key="1">
    <citation type="submission" date="2019-05" db="EMBL/GenBank/DDBJ databases">
        <title>The de novo reference genome and transcriptome assemblies of the wild tomato species Solanum chilense.</title>
        <authorList>
            <person name="Stam R."/>
            <person name="Nosenko T."/>
            <person name="Hoerger A.C."/>
            <person name="Stephan W."/>
            <person name="Seidel M.A."/>
            <person name="Kuhn J.M.M."/>
            <person name="Haberer G."/>
            <person name="Tellier A."/>
        </authorList>
    </citation>
    <scope>NUCLEOTIDE SEQUENCE</scope>
    <source>
        <tissue evidence="2">Mature leaves</tissue>
    </source>
</reference>
<dbReference type="EMBL" id="RXGB01011118">
    <property type="protein sequence ID" value="TMW83631.1"/>
    <property type="molecule type" value="Genomic_DNA"/>
</dbReference>
<evidence type="ECO:0000256" key="1">
    <source>
        <dbReference type="SAM" id="Phobius"/>
    </source>
</evidence>